<keyword evidence="2" id="KW-1185">Reference proteome</keyword>
<comment type="caution">
    <text evidence="1">The sequence shown here is derived from an EMBL/GenBank/DDBJ whole genome shotgun (WGS) entry which is preliminary data.</text>
</comment>
<evidence type="ECO:0000313" key="2">
    <source>
        <dbReference type="Proteomes" id="UP001549207"/>
    </source>
</evidence>
<gene>
    <name evidence="1" type="ORF">ABIC98_000090</name>
</gene>
<name>A0ACC6T9S9_9MICC</name>
<dbReference type="Proteomes" id="UP001549207">
    <property type="component" value="Unassembled WGS sequence"/>
</dbReference>
<dbReference type="EMBL" id="JBEPNJ010000001">
    <property type="protein sequence ID" value="MET3770466.1"/>
    <property type="molecule type" value="Genomic_DNA"/>
</dbReference>
<protein>
    <submittedName>
        <fullName evidence="1">Nucleoside recognition membrane protein YjiH</fullName>
    </submittedName>
</protein>
<accession>A0ACC6T9S9</accession>
<evidence type="ECO:0000313" key="1">
    <source>
        <dbReference type="EMBL" id="MET3770466.1"/>
    </source>
</evidence>
<reference evidence="1" key="1">
    <citation type="submission" date="2024-06" db="EMBL/GenBank/DDBJ databases">
        <title>Genomic Encyclopedia of Type Strains, Phase IV (KMG-IV): sequencing the most valuable type-strain genomes for metagenomic binning, comparative biology and taxonomic classification.</title>
        <authorList>
            <person name="Goeker M."/>
        </authorList>
    </citation>
    <scope>NUCLEOTIDE SEQUENCE</scope>
    <source>
        <strain evidence="1">SJCon</strain>
    </source>
</reference>
<sequence length="413" mass="45033">MFFVPVTIAGKNTIMLDHIVSFLQASIGPVLPFYALAVIVAGAGYPFIAGTWKRSPVEVVFSLLKVVGMVVGFMMVFRVGPAWLFEPGMGPFLFEKLVIPVGLLVPIGAVFLALLVSYGLLEFIGVLVQRVMRPIWRTPGRSAIDAVASFVGSYSLGLLITNRVYKEGKYTARESAIIATGFSTVSATFMVIVAKTLDLMGQWTAYFWITFLVTFAVTAITVRIWPLNSIPDEYHPDAVPQPEEEVSGRRLSVAWHEARQTVEAAPSLAVNVWTNVRDGLLMAMAILPSILSIGLLGLVLATYTPVFDWLGFLFYPFTWALQLPEPMLVAKASAVGVAEMFLPALLAAEAVPVVKFVVGVVSVSGIIFFSALVPCIMATDIPVPVWKLVVIWFQRVALTLILVTPIAFLMFPS</sequence>
<proteinExistence type="predicted"/>
<organism evidence="1 2">
    <name type="scientific">Arthrobacter nitrophenolicus</name>
    <dbReference type="NCBI Taxonomy" id="683150"/>
    <lineage>
        <taxon>Bacteria</taxon>
        <taxon>Bacillati</taxon>
        <taxon>Actinomycetota</taxon>
        <taxon>Actinomycetes</taxon>
        <taxon>Micrococcales</taxon>
        <taxon>Micrococcaceae</taxon>
        <taxon>Arthrobacter</taxon>
    </lineage>
</organism>